<feature type="domain" description="CCDC113/CCDC96 coiled-coil" evidence="3">
    <location>
        <begin position="658"/>
        <end position="801"/>
    </location>
</feature>
<dbReference type="Pfam" id="PF13870">
    <property type="entry name" value="CCDC113_CCDC96_CC"/>
    <property type="match status" value="1"/>
</dbReference>
<feature type="region of interest" description="Disordered" evidence="2">
    <location>
        <begin position="841"/>
        <end position="863"/>
    </location>
</feature>
<dbReference type="InterPro" id="IPR025254">
    <property type="entry name" value="CCDC113/CCDC96_CC"/>
</dbReference>
<feature type="compositionally biased region" description="Polar residues" evidence="2">
    <location>
        <begin position="1"/>
        <end position="11"/>
    </location>
</feature>
<feature type="compositionally biased region" description="Basic and acidic residues" evidence="2">
    <location>
        <begin position="845"/>
        <end position="857"/>
    </location>
</feature>
<feature type="compositionally biased region" description="Polar residues" evidence="2">
    <location>
        <begin position="34"/>
        <end position="43"/>
    </location>
</feature>
<organism evidence="4">
    <name type="scientific">Lygus hesperus</name>
    <name type="common">Western plant bug</name>
    <dbReference type="NCBI Taxonomy" id="30085"/>
    <lineage>
        <taxon>Eukaryota</taxon>
        <taxon>Metazoa</taxon>
        <taxon>Ecdysozoa</taxon>
        <taxon>Arthropoda</taxon>
        <taxon>Hexapoda</taxon>
        <taxon>Insecta</taxon>
        <taxon>Pterygota</taxon>
        <taxon>Neoptera</taxon>
        <taxon>Paraneoptera</taxon>
        <taxon>Hemiptera</taxon>
        <taxon>Heteroptera</taxon>
        <taxon>Panheteroptera</taxon>
        <taxon>Cimicomorpha</taxon>
        <taxon>Miridae</taxon>
        <taxon>Mirini</taxon>
        <taxon>Lygus</taxon>
    </lineage>
</organism>
<evidence type="ECO:0000256" key="2">
    <source>
        <dbReference type="SAM" id="MobiDB-lite"/>
    </source>
</evidence>
<dbReference type="AlphaFoldDB" id="A0A0K8SMK9"/>
<feature type="compositionally biased region" description="Polar residues" evidence="2">
    <location>
        <begin position="118"/>
        <end position="135"/>
    </location>
</feature>
<feature type="compositionally biased region" description="Polar residues" evidence="2">
    <location>
        <begin position="196"/>
        <end position="210"/>
    </location>
</feature>
<sequence>MASLKRTQSTARLEKTTAAITNDVNLESGEGKQKSTSKVRITTPTISTDVDKSAINIEERKGDEKSTSKLVMTTPSASNLKRTKSITKVSKTTAAILNDEDIESGEGENKSTSKDEITTASTSRLKRTQSTSKVRVTTPALSDDVSKSTTNMGSGGGKKSSSKVGLTSASAPNLKRTQSTSKIGMTTAAMTKLKRSQSTLKVKGTTTDTPDNVDKTLDEDSFSEPSSENVMEGSYPVSQIGEYVEEENQPESIQRDLGDQRKIKSKLFTLSEITWKEPDSLTRFSSEYGDFEEMDAILAGSRIFQKMRAESATERIYLRDDSREAFNESHGYTLVEEEDGFGKKVTRKFYPRIRQHIKSYKKLLPMKITYNKLSVDETGVVEEEDVVDEEMDVDEITNTILIKTKDENGQDVFVEKDIMTTNVHDPSKRKKYLKLRMVNDEGQIVEELVELTDDNKRTNDIIKAAAPYIIKKKLKEKSVVSGFTQLEEQAREKTVSRIPSLAYADWVKDQNSQKTKLLHKAILNLKKAVDDQKMLKRLNKYLGKKLCQYYDLRGIKDPDFKYTEKVGNNEERKASYHNKLFEFEDVVNFLFSESKLRDKWITLSNENLQKDVDELNELRQKFYELEEAMVKDENPTADSLCHRSMTHQELMNQQKLMDANLSKVRLEYIKSNLILNELKDKEAAFHTSINQLEQVDFINYESMREKTKDLNDKLDLKEKQVMAMKDTITQRVQALAHVRLKTEHMSQENDKLREEKQLIVHELKALRMENIKVQQERRKLESQLRKILEKEGLEKYPYLMKEAPTLGVKMKSKCSCSVIWWQSAQKCRRLYKTSWKNTKRRSKDTRKLRSKDGKKIDCSPSNSSDVIREHRIYSRLEGPCKQRPLYRAEKV</sequence>
<evidence type="ECO:0000259" key="3">
    <source>
        <dbReference type="Pfam" id="PF13870"/>
    </source>
</evidence>
<feature type="coiled-coil region" evidence="1">
    <location>
        <begin position="700"/>
        <end position="790"/>
    </location>
</feature>
<reference evidence="4" key="1">
    <citation type="submission" date="2014-09" db="EMBL/GenBank/DDBJ databases">
        <authorList>
            <person name="Magalhaes I.L.F."/>
            <person name="Oliveira U."/>
            <person name="Santos F.R."/>
            <person name="Vidigal T.H.D.A."/>
            <person name="Brescovit A.D."/>
            <person name="Santos A.J."/>
        </authorList>
    </citation>
    <scope>NUCLEOTIDE SEQUENCE</scope>
</reference>
<dbReference type="EMBL" id="GBRD01011247">
    <property type="protein sequence ID" value="JAG54577.1"/>
    <property type="molecule type" value="Transcribed_RNA"/>
</dbReference>
<name>A0A0K8SMK9_LYGHE</name>
<feature type="compositionally biased region" description="Basic and acidic residues" evidence="2">
    <location>
        <begin position="107"/>
        <end position="117"/>
    </location>
</feature>
<feature type="region of interest" description="Disordered" evidence="2">
    <location>
        <begin position="95"/>
        <end position="233"/>
    </location>
</feature>
<evidence type="ECO:0000256" key="1">
    <source>
        <dbReference type="SAM" id="Coils"/>
    </source>
</evidence>
<proteinExistence type="predicted"/>
<feature type="compositionally biased region" description="Polar residues" evidence="2">
    <location>
        <begin position="169"/>
        <end position="184"/>
    </location>
</feature>
<feature type="coiled-coil region" evidence="1">
    <location>
        <begin position="601"/>
        <end position="628"/>
    </location>
</feature>
<accession>A0A0K8SMK9</accession>
<protein>
    <recommendedName>
        <fullName evidence="3">CCDC113/CCDC96 coiled-coil domain-containing protein</fullName>
    </recommendedName>
</protein>
<feature type="region of interest" description="Disordered" evidence="2">
    <location>
        <begin position="1"/>
        <end position="43"/>
    </location>
</feature>
<evidence type="ECO:0000313" key="4">
    <source>
        <dbReference type="EMBL" id="JAG54577.1"/>
    </source>
</evidence>
<keyword evidence="1" id="KW-0175">Coiled coil</keyword>